<evidence type="ECO:0000256" key="3">
    <source>
        <dbReference type="ARBA" id="ARBA00022692"/>
    </source>
</evidence>
<dbReference type="GO" id="GO:0022841">
    <property type="term" value="F:potassium ion leak channel activity"/>
    <property type="evidence" value="ECO:0007669"/>
    <property type="project" value="TreeGrafter"/>
</dbReference>
<keyword evidence="4 10" id="KW-1133">Transmembrane helix</keyword>
<evidence type="ECO:0000313" key="13">
    <source>
        <dbReference type="Proteomes" id="UP001431783"/>
    </source>
</evidence>
<feature type="compositionally biased region" description="Basic and acidic residues" evidence="9">
    <location>
        <begin position="230"/>
        <end position="240"/>
    </location>
</feature>
<evidence type="ECO:0000256" key="9">
    <source>
        <dbReference type="SAM" id="MobiDB-lite"/>
    </source>
</evidence>
<proteinExistence type="inferred from homology"/>
<feature type="transmembrane region" description="Helical" evidence="10">
    <location>
        <begin position="296"/>
        <end position="315"/>
    </location>
</feature>
<feature type="transmembrane region" description="Helical" evidence="10">
    <location>
        <begin position="263"/>
        <end position="284"/>
    </location>
</feature>
<feature type="transmembrane region" description="Helical" evidence="10">
    <location>
        <begin position="128"/>
        <end position="149"/>
    </location>
</feature>
<keyword evidence="5 8" id="KW-0406">Ion transport</keyword>
<dbReference type="GO" id="GO:0015271">
    <property type="term" value="F:outward rectifier potassium channel activity"/>
    <property type="evidence" value="ECO:0007669"/>
    <property type="project" value="TreeGrafter"/>
</dbReference>
<dbReference type="GO" id="GO:0005886">
    <property type="term" value="C:plasma membrane"/>
    <property type="evidence" value="ECO:0007669"/>
    <property type="project" value="TreeGrafter"/>
</dbReference>
<name>A0AAW1UDN1_9CUCU</name>
<dbReference type="PANTHER" id="PTHR11003:SF352">
    <property type="entry name" value="BCDNA.GH04802-RELATED"/>
    <property type="match status" value="1"/>
</dbReference>
<comment type="similarity">
    <text evidence="8">Belongs to the two pore domain potassium channel (TC 1.A.1.8) family.</text>
</comment>
<gene>
    <name evidence="12" type="ORF">WA026_011871</name>
</gene>
<evidence type="ECO:0000256" key="8">
    <source>
        <dbReference type="RuleBase" id="RU003857"/>
    </source>
</evidence>
<feature type="domain" description="Potassium channel" evidence="11">
    <location>
        <begin position="125"/>
        <end position="183"/>
    </location>
</feature>
<protein>
    <recommendedName>
        <fullName evidence="11">Potassium channel domain-containing protein</fullName>
    </recommendedName>
</protein>
<reference evidence="12 13" key="1">
    <citation type="submission" date="2023-03" db="EMBL/GenBank/DDBJ databases">
        <title>Genome insight into feeding habits of ladybird beetles.</title>
        <authorList>
            <person name="Li H.-S."/>
            <person name="Huang Y.-H."/>
            <person name="Pang H."/>
        </authorList>
    </citation>
    <scope>NUCLEOTIDE SEQUENCE [LARGE SCALE GENOMIC DNA]</scope>
    <source>
        <strain evidence="12">SYSU_2023b</strain>
        <tissue evidence="12">Whole body</tissue>
    </source>
</reference>
<dbReference type="PANTHER" id="PTHR11003">
    <property type="entry name" value="POTASSIUM CHANNEL, SUBFAMILY K"/>
    <property type="match status" value="1"/>
</dbReference>
<evidence type="ECO:0000256" key="5">
    <source>
        <dbReference type="ARBA" id="ARBA00023065"/>
    </source>
</evidence>
<keyword evidence="7 8" id="KW-0407">Ion channel</keyword>
<comment type="subcellular location">
    <subcellularLocation>
        <location evidence="1">Membrane</location>
        <topology evidence="1">Multi-pass membrane protein</topology>
    </subcellularLocation>
</comment>
<sequence>MERKRSVRRHRRGERSFAKRCKDYIRHFVAFLFSNLGIIGLVIGYTMGGALIFRSIEKDYHLQVKTDVVNAKMKTISEIWNFTIFMNPFLEEEYKDMLEDQLMNFQTSIVRSVRKGYDGSRLSYSEQWSIAGAFLYSLTLITTIGYGNITTHTMAGQIMTIFYAIIGMPLFLLYLSNIGDLLAKSFKWIYANICLCRWCPGVASRRAERKRRAEKIRYYSEEDPYFNERLRSEENEDQKNECSSNSTEESVEDSEESYDVESVTVPITVCLMIMVGYICFGGFLFCKWEDWRFLEAAYFCFISLSTIGFGDFVPGDKIIGHSDVDEVLVDEVFELRFVFCAVYLMLGMALIAMCFNLMQVSETLYTYFLCLSCNEARIYRLFFTTINILKIFQQ</sequence>
<dbReference type="Gene3D" id="1.10.287.70">
    <property type="match status" value="1"/>
</dbReference>
<organism evidence="12 13">
    <name type="scientific">Henosepilachna vigintioctopunctata</name>
    <dbReference type="NCBI Taxonomy" id="420089"/>
    <lineage>
        <taxon>Eukaryota</taxon>
        <taxon>Metazoa</taxon>
        <taxon>Ecdysozoa</taxon>
        <taxon>Arthropoda</taxon>
        <taxon>Hexapoda</taxon>
        <taxon>Insecta</taxon>
        <taxon>Pterygota</taxon>
        <taxon>Neoptera</taxon>
        <taxon>Endopterygota</taxon>
        <taxon>Coleoptera</taxon>
        <taxon>Polyphaga</taxon>
        <taxon>Cucujiformia</taxon>
        <taxon>Coccinelloidea</taxon>
        <taxon>Coccinellidae</taxon>
        <taxon>Epilachninae</taxon>
        <taxon>Epilachnini</taxon>
        <taxon>Henosepilachna</taxon>
    </lineage>
</organism>
<feature type="transmembrane region" description="Helical" evidence="10">
    <location>
        <begin position="335"/>
        <end position="358"/>
    </location>
</feature>
<comment type="caution">
    <text evidence="12">The sequence shown here is derived from an EMBL/GenBank/DDBJ whole genome shotgun (WGS) entry which is preliminary data.</text>
</comment>
<keyword evidence="2 8" id="KW-0813">Transport</keyword>
<evidence type="ECO:0000256" key="10">
    <source>
        <dbReference type="SAM" id="Phobius"/>
    </source>
</evidence>
<feature type="transmembrane region" description="Helical" evidence="10">
    <location>
        <begin position="28"/>
        <end position="53"/>
    </location>
</feature>
<evidence type="ECO:0000256" key="7">
    <source>
        <dbReference type="ARBA" id="ARBA00023303"/>
    </source>
</evidence>
<dbReference type="Pfam" id="PF07885">
    <property type="entry name" value="Ion_trans_2"/>
    <property type="match status" value="2"/>
</dbReference>
<dbReference type="PRINTS" id="PR01333">
    <property type="entry name" value="2POREKCHANEL"/>
</dbReference>
<keyword evidence="6 10" id="KW-0472">Membrane</keyword>
<dbReference type="EMBL" id="JARQZJ010000065">
    <property type="protein sequence ID" value="KAK9880630.1"/>
    <property type="molecule type" value="Genomic_DNA"/>
</dbReference>
<dbReference type="AlphaFoldDB" id="A0AAW1UDN1"/>
<dbReference type="InterPro" id="IPR003280">
    <property type="entry name" value="2pore_dom_K_chnl"/>
</dbReference>
<dbReference type="Proteomes" id="UP001431783">
    <property type="component" value="Unassembled WGS sequence"/>
</dbReference>
<keyword evidence="3 8" id="KW-0812">Transmembrane</keyword>
<evidence type="ECO:0000256" key="2">
    <source>
        <dbReference type="ARBA" id="ARBA00022448"/>
    </source>
</evidence>
<dbReference type="SUPFAM" id="SSF81324">
    <property type="entry name" value="Voltage-gated potassium channels"/>
    <property type="match status" value="2"/>
</dbReference>
<feature type="region of interest" description="Disordered" evidence="9">
    <location>
        <begin position="230"/>
        <end position="257"/>
    </location>
</feature>
<dbReference type="GO" id="GO:0030322">
    <property type="term" value="P:stabilization of membrane potential"/>
    <property type="evidence" value="ECO:0007669"/>
    <property type="project" value="TreeGrafter"/>
</dbReference>
<keyword evidence="13" id="KW-1185">Reference proteome</keyword>
<accession>A0AAW1UDN1</accession>
<dbReference type="InterPro" id="IPR013099">
    <property type="entry name" value="K_chnl_dom"/>
</dbReference>
<feature type="transmembrane region" description="Helical" evidence="10">
    <location>
        <begin position="161"/>
        <end position="179"/>
    </location>
</feature>
<evidence type="ECO:0000256" key="4">
    <source>
        <dbReference type="ARBA" id="ARBA00022989"/>
    </source>
</evidence>
<evidence type="ECO:0000256" key="1">
    <source>
        <dbReference type="ARBA" id="ARBA00004141"/>
    </source>
</evidence>
<evidence type="ECO:0000313" key="12">
    <source>
        <dbReference type="EMBL" id="KAK9880630.1"/>
    </source>
</evidence>
<evidence type="ECO:0000256" key="6">
    <source>
        <dbReference type="ARBA" id="ARBA00023136"/>
    </source>
</evidence>
<evidence type="ECO:0000259" key="11">
    <source>
        <dbReference type="Pfam" id="PF07885"/>
    </source>
</evidence>
<feature type="domain" description="Potassium channel" evidence="11">
    <location>
        <begin position="273"/>
        <end position="358"/>
    </location>
</feature>